<keyword evidence="4" id="KW-1185">Reference proteome</keyword>
<dbReference type="PANTHER" id="PTHR38248">
    <property type="entry name" value="FUNK1 6"/>
    <property type="match status" value="1"/>
</dbReference>
<dbReference type="AlphaFoldDB" id="A0A9P3LIC9"/>
<gene>
    <name evidence="3" type="ORF">PsYK624_112160</name>
</gene>
<evidence type="ECO:0000259" key="2">
    <source>
        <dbReference type="Pfam" id="PF17667"/>
    </source>
</evidence>
<evidence type="ECO:0000313" key="4">
    <source>
        <dbReference type="Proteomes" id="UP000703269"/>
    </source>
</evidence>
<name>A0A9P3LIC9_9APHY</name>
<dbReference type="InterPro" id="IPR011009">
    <property type="entry name" value="Kinase-like_dom_sf"/>
</dbReference>
<dbReference type="Gene3D" id="1.10.510.10">
    <property type="entry name" value="Transferase(Phosphotransferase) domain 1"/>
    <property type="match status" value="1"/>
</dbReference>
<feature type="domain" description="Fungal-type protein kinase" evidence="2">
    <location>
        <begin position="135"/>
        <end position="633"/>
    </location>
</feature>
<organism evidence="3 4">
    <name type="scientific">Phanerochaete sordida</name>
    <dbReference type="NCBI Taxonomy" id="48140"/>
    <lineage>
        <taxon>Eukaryota</taxon>
        <taxon>Fungi</taxon>
        <taxon>Dikarya</taxon>
        <taxon>Basidiomycota</taxon>
        <taxon>Agaricomycotina</taxon>
        <taxon>Agaricomycetes</taxon>
        <taxon>Polyporales</taxon>
        <taxon>Phanerochaetaceae</taxon>
        <taxon>Phanerochaete</taxon>
    </lineage>
</organism>
<dbReference type="InterPro" id="IPR040976">
    <property type="entry name" value="Pkinase_fungal"/>
</dbReference>
<dbReference type="OrthoDB" id="3271139at2759"/>
<feature type="region of interest" description="Disordered" evidence="1">
    <location>
        <begin position="583"/>
        <end position="606"/>
    </location>
</feature>
<reference evidence="3 4" key="1">
    <citation type="submission" date="2021-08" db="EMBL/GenBank/DDBJ databases">
        <title>Draft Genome Sequence of Phanerochaete sordida strain YK-624.</title>
        <authorList>
            <person name="Mori T."/>
            <person name="Dohra H."/>
            <person name="Suzuki T."/>
            <person name="Kawagishi H."/>
            <person name="Hirai H."/>
        </authorList>
    </citation>
    <scope>NUCLEOTIDE SEQUENCE [LARGE SCALE GENOMIC DNA]</scope>
    <source>
        <strain evidence="3 4">YK-624</strain>
    </source>
</reference>
<feature type="region of interest" description="Disordered" evidence="1">
    <location>
        <begin position="774"/>
        <end position="823"/>
    </location>
</feature>
<feature type="compositionally biased region" description="Basic and acidic residues" evidence="1">
    <location>
        <begin position="594"/>
        <end position="605"/>
    </location>
</feature>
<dbReference type="PANTHER" id="PTHR38248:SF2">
    <property type="entry name" value="FUNK1 11"/>
    <property type="match status" value="1"/>
</dbReference>
<dbReference type="Proteomes" id="UP000703269">
    <property type="component" value="Unassembled WGS sequence"/>
</dbReference>
<dbReference type="EMBL" id="BPQB01000045">
    <property type="protein sequence ID" value="GJE95037.1"/>
    <property type="molecule type" value="Genomic_DNA"/>
</dbReference>
<sequence length="823" mass="91990">MDQVVPIAPAGYFPDYLPPLRGGDNLVARTLKRLENRGLIADNRWTLWDDEPCNLNGFDVKTKRRFVEDNVFAVFADLAKHVADAALALDDQLGLAEPGVVFECNPTCTPLSKNRKEPSKSKPDAYALLLAHANPILWCDMAIPAEFKKTDATDDRLDNYEKILWSMCYIMQEDARRRFVFGFTIENVSMRLWFLSRSEVLVSEAFNFMTEREVLVDFILRTTFAKRSEIGFDETITRLPGLSPENQSVRYDIQVRDPTKTPQEPLVKTYRTRRLISELGALSPRGRGTRVWEVYELAGNGGELRKLDDKGNLVLANTLLVKETWSDVDRLIEGEIIEEIRSKAEAAGKDKDFKTYFMSTSRYGHVFVDDGPEARPDTTASFRRSQTTAPEIPLDVETLLVSAKPRPNQRCQIMTVQGPVTKERIMLPTFSRYPHKVHHRVVYTEVGQPIFQAKSLCKALVCVVDVIRGLDLMHSLGWVHGDISYGNVFFVDDYRGKIIDLEYAKEETDTSLHGTRTGTVYFMSEEVHAGGYLHVPRDKDEEDEVALKAEDFDYHSFVNNRKADGQDSSDDVKNSAAADLRGVADDAGGQHTASRPDRDAQLHEDPTDENATDVLFRHNPLHDLESTLWLSLYLLLAPEFKVPSTTPAEVASRYRTQQQIVFHKLFSNRETRRDIMSGRAATLDRLFSGLDPAIAAVARQLLKMRTPLISAFEEAEAEMTAENPIPFSAGSKAAARMQSRLLQIIRDTLAREDLNFLTEDTGRPRTPAVTLSILQDGQQPTAPTTLGPVGAGTPVVQAGASGDHASGSAGKGFRLNSHGSHSG</sequence>
<feature type="compositionally biased region" description="Polar residues" evidence="1">
    <location>
        <begin position="774"/>
        <end position="784"/>
    </location>
</feature>
<dbReference type="SUPFAM" id="SSF56112">
    <property type="entry name" value="Protein kinase-like (PK-like)"/>
    <property type="match status" value="1"/>
</dbReference>
<evidence type="ECO:0000256" key="1">
    <source>
        <dbReference type="SAM" id="MobiDB-lite"/>
    </source>
</evidence>
<evidence type="ECO:0000313" key="3">
    <source>
        <dbReference type="EMBL" id="GJE95037.1"/>
    </source>
</evidence>
<comment type="caution">
    <text evidence="3">The sequence shown here is derived from an EMBL/GenBank/DDBJ whole genome shotgun (WGS) entry which is preliminary data.</text>
</comment>
<proteinExistence type="predicted"/>
<protein>
    <recommendedName>
        <fullName evidence="2">Fungal-type protein kinase domain-containing protein</fullName>
    </recommendedName>
</protein>
<feature type="compositionally biased region" description="Low complexity" evidence="1">
    <location>
        <begin position="798"/>
        <end position="808"/>
    </location>
</feature>
<accession>A0A9P3LIC9</accession>
<dbReference type="Pfam" id="PF17667">
    <property type="entry name" value="Pkinase_fungal"/>
    <property type="match status" value="1"/>
</dbReference>